<evidence type="ECO:0000256" key="1">
    <source>
        <dbReference type="SAM" id="MobiDB-lite"/>
    </source>
</evidence>
<gene>
    <name evidence="2" type="ORF">CNMCM5793_008467</name>
    <name evidence="3" type="ORF">CNMCM6106_008765</name>
</gene>
<reference evidence="2" key="1">
    <citation type="submission" date="2020-06" db="EMBL/GenBank/DDBJ databases">
        <title>Draft genome sequences of strains closely related to Aspergillus parafelis and Aspergillus hiratsukae.</title>
        <authorList>
            <person name="Dos Santos R.A.C."/>
            <person name="Rivero-Menendez O."/>
            <person name="Steenwyk J.L."/>
            <person name="Mead M.E."/>
            <person name="Goldman G.H."/>
            <person name="Alastruey-Izquierdo A."/>
            <person name="Rokas A."/>
        </authorList>
    </citation>
    <scope>NUCLEOTIDE SEQUENCE</scope>
    <source>
        <strain evidence="2">CNM-CM5793</strain>
        <strain evidence="3">CNM-CM6106</strain>
    </source>
</reference>
<dbReference type="AlphaFoldDB" id="A0A8H6P7M6"/>
<evidence type="ECO:0000313" key="2">
    <source>
        <dbReference type="EMBL" id="KAF7118838.1"/>
    </source>
</evidence>
<evidence type="ECO:0000313" key="3">
    <source>
        <dbReference type="EMBL" id="KAF7161566.1"/>
    </source>
</evidence>
<proteinExistence type="predicted"/>
<feature type="region of interest" description="Disordered" evidence="1">
    <location>
        <begin position="50"/>
        <end position="110"/>
    </location>
</feature>
<dbReference type="EMBL" id="JACBAD010002058">
    <property type="protein sequence ID" value="KAF7118838.1"/>
    <property type="molecule type" value="Genomic_DNA"/>
</dbReference>
<keyword evidence="4" id="KW-1185">Reference proteome</keyword>
<evidence type="ECO:0000313" key="4">
    <source>
        <dbReference type="Proteomes" id="UP000630445"/>
    </source>
</evidence>
<sequence>MAPYRVRFDLPAGSKHNPIHIDDEDQGTAAARATSPEMTAFPMFIEGMSEEPTHGLSLGVSQDDDQVTVSTERATPPPSLTEDMAEGTLHRQSPGIGQDQEQKITDSRVPSEYINATTEGDHRSRESAIGVFQGTDPAHRLHSVQPNEVQESASTPGPATSNYSGCNTLDSAAVESSDALNIFHKSIALFCPTWKIIESYPDASGYLEVRLRILDPGAQKRPAPKPEPTAYGGPGVDEAAAP</sequence>
<protein>
    <submittedName>
        <fullName evidence="2">Uncharacterized protein</fullName>
    </submittedName>
</protein>
<dbReference type="Proteomes" id="UP000662466">
    <property type="component" value="Unassembled WGS sequence"/>
</dbReference>
<dbReference type="Proteomes" id="UP000630445">
    <property type="component" value="Unassembled WGS sequence"/>
</dbReference>
<dbReference type="EMBL" id="JACBAF010002244">
    <property type="protein sequence ID" value="KAF7161566.1"/>
    <property type="molecule type" value="Genomic_DNA"/>
</dbReference>
<comment type="caution">
    <text evidence="2">The sequence shown here is derived from an EMBL/GenBank/DDBJ whole genome shotgun (WGS) entry which is preliminary data.</text>
</comment>
<name>A0A8H6P7M6_9EURO</name>
<organism evidence="2 4">
    <name type="scientific">Aspergillus hiratsukae</name>
    <dbReference type="NCBI Taxonomy" id="1194566"/>
    <lineage>
        <taxon>Eukaryota</taxon>
        <taxon>Fungi</taxon>
        <taxon>Dikarya</taxon>
        <taxon>Ascomycota</taxon>
        <taxon>Pezizomycotina</taxon>
        <taxon>Eurotiomycetes</taxon>
        <taxon>Eurotiomycetidae</taxon>
        <taxon>Eurotiales</taxon>
        <taxon>Aspergillaceae</taxon>
        <taxon>Aspergillus</taxon>
        <taxon>Aspergillus subgen. Fumigati</taxon>
    </lineage>
</organism>
<dbReference type="OrthoDB" id="4508244at2759"/>
<accession>A0A8H6P7M6</accession>
<feature type="region of interest" description="Disordered" evidence="1">
    <location>
        <begin position="217"/>
        <end position="242"/>
    </location>
</feature>